<sequence>MCPVARVNSFGTTCYGFGNIFQTITLIYWMTDSADQRA</sequence>
<reference evidence="1" key="2">
    <citation type="journal article" date="2015" name="Fish Shellfish Immunol.">
        <title>Early steps in the European eel (Anguilla anguilla)-Vibrio vulnificus interaction in the gills: Role of the RtxA13 toxin.</title>
        <authorList>
            <person name="Callol A."/>
            <person name="Pajuelo D."/>
            <person name="Ebbesson L."/>
            <person name="Teles M."/>
            <person name="MacKenzie S."/>
            <person name="Amaro C."/>
        </authorList>
    </citation>
    <scope>NUCLEOTIDE SEQUENCE</scope>
</reference>
<name>A0A0E9QW37_ANGAN</name>
<reference evidence="1" key="1">
    <citation type="submission" date="2014-11" db="EMBL/GenBank/DDBJ databases">
        <authorList>
            <person name="Amaro Gonzalez C."/>
        </authorList>
    </citation>
    <scope>NUCLEOTIDE SEQUENCE</scope>
</reference>
<organism evidence="1">
    <name type="scientific">Anguilla anguilla</name>
    <name type="common">European freshwater eel</name>
    <name type="synonym">Muraena anguilla</name>
    <dbReference type="NCBI Taxonomy" id="7936"/>
    <lineage>
        <taxon>Eukaryota</taxon>
        <taxon>Metazoa</taxon>
        <taxon>Chordata</taxon>
        <taxon>Craniata</taxon>
        <taxon>Vertebrata</taxon>
        <taxon>Euteleostomi</taxon>
        <taxon>Actinopterygii</taxon>
        <taxon>Neopterygii</taxon>
        <taxon>Teleostei</taxon>
        <taxon>Anguilliformes</taxon>
        <taxon>Anguillidae</taxon>
        <taxon>Anguilla</taxon>
    </lineage>
</organism>
<protein>
    <submittedName>
        <fullName evidence="1">Uncharacterized protein</fullName>
    </submittedName>
</protein>
<accession>A0A0E9QW37</accession>
<dbReference type="AlphaFoldDB" id="A0A0E9QW37"/>
<dbReference type="EMBL" id="GBXM01087905">
    <property type="protein sequence ID" value="JAH20672.1"/>
    <property type="molecule type" value="Transcribed_RNA"/>
</dbReference>
<proteinExistence type="predicted"/>
<evidence type="ECO:0000313" key="1">
    <source>
        <dbReference type="EMBL" id="JAH20672.1"/>
    </source>
</evidence>